<dbReference type="Gene3D" id="1.10.340.30">
    <property type="entry name" value="Hypothetical protein, domain 2"/>
    <property type="match status" value="1"/>
</dbReference>
<dbReference type="PANTHER" id="PTHR43003">
    <property type="entry name" value="DNA-3-METHYLADENINE GLYCOSYLASE"/>
    <property type="match status" value="1"/>
</dbReference>
<protein>
    <submittedName>
        <fullName evidence="4">DNA-3-methyladenine glycosylase II</fullName>
    </submittedName>
</protein>
<gene>
    <name evidence="4" type="ORF">SAMN04487947_2121</name>
</gene>
<dbReference type="GO" id="GO:0043916">
    <property type="term" value="F:DNA-7-methylguanine glycosylase activity"/>
    <property type="evidence" value="ECO:0007669"/>
    <property type="project" value="TreeGrafter"/>
</dbReference>
<dbReference type="SUPFAM" id="SSF48150">
    <property type="entry name" value="DNA-glycosylase"/>
    <property type="match status" value="1"/>
</dbReference>
<proteinExistence type="predicted"/>
<evidence type="ECO:0000313" key="5">
    <source>
        <dbReference type="Proteomes" id="UP000198531"/>
    </source>
</evidence>
<name>A0A1I6HIK5_9EURY</name>
<reference evidence="5" key="1">
    <citation type="submission" date="2016-10" db="EMBL/GenBank/DDBJ databases">
        <authorList>
            <person name="Varghese N."/>
            <person name="Submissions S."/>
        </authorList>
    </citation>
    <scope>NUCLEOTIDE SEQUENCE [LARGE SCALE GENOMIC DNA]</scope>
    <source>
        <strain evidence="5">CGMCC 1.7736</strain>
    </source>
</reference>
<dbReference type="InterPro" id="IPR011257">
    <property type="entry name" value="DNA_glycosylase"/>
</dbReference>
<dbReference type="AlphaFoldDB" id="A0A1I6HIK5"/>
<feature type="domain" description="HhH-GPD" evidence="3">
    <location>
        <begin position="81"/>
        <end position="231"/>
    </location>
</feature>
<evidence type="ECO:0000256" key="1">
    <source>
        <dbReference type="ARBA" id="ARBA00022763"/>
    </source>
</evidence>
<dbReference type="GO" id="GO:0008725">
    <property type="term" value="F:DNA-3-methyladenine glycosylase activity"/>
    <property type="evidence" value="ECO:0007669"/>
    <property type="project" value="TreeGrafter"/>
</dbReference>
<keyword evidence="2" id="KW-0234">DNA repair</keyword>
<dbReference type="GO" id="GO:0032993">
    <property type="term" value="C:protein-DNA complex"/>
    <property type="evidence" value="ECO:0007669"/>
    <property type="project" value="TreeGrafter"/>
</dbReference>
<dbReference type="InterPro" id="IPR003265">
    <property type="entry name" value="HhH-GPD_domain"/>
</dbReference>
<dbReference type="Pfam" id="PF00730">
    <property type="entry name" value="HhH-GPD"/>
    <property type="match status" value="1"/>
</dbReference>
<dbReference type="GO" id="GO:0006307">
    <property type="term" value="P:DNA alkylation repair"/>
    <property type="evidence" value="ECO:0007669"/>
    <property type="project" value="TreeGrafter"/>
</dbReference>
<dbReference type="SMART" id="SM00478">
    <property type="entry name" value="ENDO3c"/>
    <property type="match status" value="1"/>
</dbReference>
<sequence length="234" mass="25950">MNSGNSYCVYSWFFVSDGGAAERLFSLETSVRPEYTVTDDAVAVLRTDPVMRRVVDSHDPYTEPDWSAFERLCVAVVNQRISTASAAAVRARVFDDVLDGDVTPESVLNADEDALRDAGLPASKVGYLRNVAEAFEADDLTREGLADLSNEAVRARLTEIPGVGDWTADTFLIFVLDRPDVLPLGDLAVRRGIERLYADGDDLTRAEMREVADAWRPYRSLATRYVWAAYEAAR</sequence>
<evidence type="ECO:0000256" key="2">
    <source>
        <dbReference type="ARBA" id="ARBA00023204"/>
    </source>
</evidence>
<dbReference type="Proteomes" id="UP000198531">
    <property type="component" value="Unassembled WGS sequence"/>
</dbReference>
<dbReference type="STRING" id="553469.SAMN04487947_2121"/>
<accession>A0A1I6HIK5</accession>
<organism evidence="4 5">
    <name type="scientific">Halogeometricum rufum</name>
    <dbReference type="NCBI Taxonomy" id="553469"/>
    <lineage>
        <taxon>Archaea</taxon>
        <taxon>Methanobacteriati</taxon>
        <taxon>Methanobacteriota</taxon>
        <taxon>Stenosarchaea group</taxon>
        <taxon>Halobacteria</taxon>
        <taxon>Halobacteriales</taxon>
        <taxon>Haloferacaceae</taxon>
        <taxon>Halogeometricum</taxon>
    </lineage>
</organism>
<dbReference type="InterPro" id="IPR051912">
    <property type="entry name" value="Alkylbase_DNA_Glycosylase/TA"/>
</dbReference>
<dbReference type="GO" id="GO:0032131">
    <property type="term" value="F:alkylated DNA binding"/>
    <property type="evidence" value="ECO:0007669"/>
    <property type="project" value="TreeGrafter"/>
</dbReference>
<dbReference type="PANTHER" id="PTHR43003:SF5">
    <property type="entry name" value="DNA-3-METHYLADENINE GLYCOSYLASE"/>
    <property type="match status" value="1"/>
</dbReference>
<dbReference type="CDD" id="cd00056">
    <property type="entry name" value="ENDO3c"/>
    <property type="match status" value="1"/>
</dbReference>
<dbReference type="GO" id="GO:0006285">
    <property type="term" value="P:base-excision repair, AP site formation"/>
    <property type="evidence" value="ECO:0007669"/>
    <property type="project" value="TreeGrafter"/>
</dbReference>
<evidence type="ECO:0000259" key="3">
    <source>
        <dbReference type="SMART" id="SM00478"/>
    </source>
</evidence>
<dbReference type="EMBL" id="FOYT01000002">
    <property type="protein sequence ID" value="SFR54313.1"/>
    <property type="molecule type" value="Genomic_DNA"/>
</dbReference>
<dbReference type="Gene3D" id="1.10.1670.40">
    <property type="match status" value="1"/>
</dbReference>
<keyword evidence="1" id="KW-0227">DNA damage</keyword>
<keyword evidence="5" id="KW-1185">Reference proteome</keyword>
<evidence type="ECO:0000313" key="4">
    <source>
        <dbReference type="EMBL" id="SFR54313.1"/>
    </source>
</evidence>